<accession>A0A8H4PZ24</accession>
<comment type="caution">
    <text evidence="2">The sequence shown here is derived from an EMBL/GenBank/DDBJ whole genome shotgun (WGS) entry which is preliminary data.</text>
</comment>
<protein>
    <submittedName>
        <fullName evidence="2">Uncharacterized protein</fullName>
    </submittedName>
</protein>
<evidence type="ECO:0000313" key="2">
    <source>
        <dbReference type="EMBL" id="KAF4512878.1"/>
    </source>
</evidence>
<name>A0A8H4PZ24_9HYPO</name>
<feature type="compositionally biased region" description="Low complexity" evidence="1">
    <location>
        <begin position="1"/>
        <end position="15"/>
    </location>
</feature>
<keyword evidence="3" id="KW-1185">Reference proteome</keyword>
<dbReference type="EMBL" id="JAAVMX010000001">
    <property type="protein sequence ID" value="KAF4512878.1"/>
    <property type="molecule type" value="Genomic_DNA"/>
</dbReference>
<dbReference type="Proteomes" id="UP000557566">
    <property type="component" value="Unassembled WGS sequence"/>
</dbReference>
<organism evidence="2 3">
    <name type="scientific">Ophiocordyceps sinensis</name>
    <dbReference type="NCBI Taxonomy" id="72228"/>
    <lineage>
        <taxon>Eukaryota</taxon>
        <taxon>Fungi</taxon>
        <taxon>Dikarya</taxon>
        <taxon>Ascomycota</taxon>
        <taxon>Pezizomycotina</taxon>
        <taxon>Sordariomycetes</taxon>
        <taxon>Hypocreomycetidae</taxon>
        <taxon>Hypocreales</taxon>
        <taxon>Ophiocordycipitaceae</taxon>
        <taxon>Ophiocordyceps</taxon>
    </lineage>
</organism>
<dbReference type="OrthoDB" id="5424209at2759"/>
<dbReference type="AlphaFoldDB" id="A0A8H4PZ24"/>
<gene>
    <name evidence="2" type="ORF">G6O67_000209</name>
</gene>
<feature type="region of interest" description="Disordered" evidence="1">
    <location>
        <begin position="1"/>
        <end position="31"/>
    </location>
</feature>
<proteinExistence type="predicted"/>
<reference evidence="2 3" key="1">
    <citation type="journal article" date="2020" name="Genome Biol. Evol.">
        <title>A new high-quality draft genome assembly of the Chinese cordyceps Ophiocordyceps sinensis.</title>
        <authorList>
            <person name="Shu R."/>
            <person name="Zhang J."/>
            <person name="Meng Q."/>
            <person name="Zhang H."/>
            <person name="Zhou G."/>
            <person name="Li M."/>
            <person name="Wu P."/>
            <person name="Zhao Y."/>
            <person name="Chen C."/>
            <person name="Qin Q."/>
        </authorList>
    </citation>
    <scope>NUCLEOTIDE SEQUENCE [LARGE SCALE GENOMIC DNA]</scope>
    <source>
        <strain evidence="2 3">IOZ07</strain>
    </source>
</reference>
<sequence length="496" mass="54335">MSTQRATSPAAISSSRSRRGEASSSSDSDRGFFGISEQDEWAQVSIVDRYIDGYPGTKQPTVLVTASWTPTSAESWPKIVSQLKKYADGLTNNPTWRHVDIAVEMLAPELIMQKYLAPVVGNERLSKDWPYISRYSPAADKNPITVYISVDYECLEESWPPVLRRIQDELNKGPHKLVAFIEHGEANSLNLLPIGADLSASTYDGETYNPPVGTLGCYLEIEQGGAGWRKLGLTNYHVVRPAFDGYRVKAVQTSGNPGETRGKVLPTPGSCLVKCDKGGFGPDNSGRRLESPSRSWHNYAITQGSAATNKFTNELRAQPNHPGLTKAVREGTRLLRQHKAFVDDGHHHLGKPWAGSGLAARTSDVTGPRRLDWGSRSKRAAEQATCCRMRTRAEAALNTFKGGQVAYKIGASSGATIGLYSEYRSVTFMDHDRQPRSPSFEHQFIAKQGNAPFATHGDAGAVVFNEQGQSLGSCLDVFSHIKEQSGHKVKNIRIAM</sequence>
<evidence type="ECO:0000256" key="1">
    <source>
        <dbReference type="SAM" id="MobiDB-lite"/>
    </source>
</evidence>
<evidence type="ECO:0000313" key="3">
    <source>
        <dbReference type="Proteomes" id="UP000557566"/>
    </source>
</evidence>